<protein>
    <submittedName>
        <fullName evidence="2">Uncharacterized protein</fullName>
    </submittedName>
</protein>
<proteinExistence type="predicted"/>
<evidence type="ECO:0000256" key="1">
    <source>
        <dbReference type="SAM" id="Phobius"/>
    </source>
</evidence>
<accession>A0A1F8H8K1</accession>
<keyword evidence="1" id="KW-0812">Transmembrane</keyword>
<name>A0A1F8H8K1_9BACT</name>
<sequence>MFNEPLFLLSFTELRDVILSDLTMLYIAFAYVLMYVIYKALGRYVYFKPQEHASKINRTFLVLSLLIIFLNFLSGLTKYLPFHPEYSWLYMIGVLVILIALPSIIIDRIVWKYDHGHKQSRSWHYHYLPISHDYYQTNISKSKTEGNIIHQWEEEGVESTNRNIHSDALLNIFALVVFMIISLRWAYESTIDYSWSSLGFFLVISLPIAGLFIDRGVFSWIKYLEDKYRVYKSK</sequence>
<keyword evidence="1" id="KW-1133">Transmembrane helix</keyword>
<keyword evidence="1" id="KW-0472">Membrane</keyword>
<comment type="caution">
    <text evidence="2">The sequence shown here is derived from an EMBL/GenBank/DDBJ whole genome shotgun (WGS) entry which is preliminary data.</text>
</comment>
<feature type="transmembrane region" description="Helical" evidence="1">
    <location>
        <begin position="17"/>
        <end position="38"/>
    </location>
</feature>
<organism evidence="2 3">
    <name type="scientific">Candidatus Yanofskybacteria bacterium RIFCSPLOWO2_02_FULL_47_9b</name>
    <dbReference type="NCBI Taxonomy" id="1802708"/>
    <lineage>
        <taxon>Bacteria</taxon>
        <taxon>Candidatus Yanofskyibacteriota</taxon>
    </lineage>
</organism>
<dbReference type="Proteomes" id="UP000178155">
    <property type="component" value="Unassembled WGS sequence"/>
</dbReference>
<feature type="transmembrane region" description="Helical" evidence="1">
    <location>
        <begin position="59"/>
        <end position="76"/>
    </location>
</feature>
<dbReference type="AlphaFoldDB" id="A0A1F8H8K1"/>
<feature type="transmembrane region" description="Helical" evidence="1">
    <location>
        <begin position="88"/>
        <end position="111"/>
    </location>
</feature>
<evidence type="ECO:0000313" key="3">
    <source>
        <dbReference type="Proteomes" id="UP000178155"/>
    </source>
</evidence>
<evidence type="ECO:0000313" key="2">
    <source>
        <dbReference type="EMBL" id="OGN33917.1"/>
    </source>
</evidence>
<feature type="transmembrane region" description="Helical" evidence="1">
    <location>
        <begin position="193"/>
        <end position="213"/>
    </location>
</feature>
<feature type="transmembrane region" description="Helical" evidence="1">
    <location>
        <begin position="168"/>
        <end position="187"/>
    </location>
</feature>
<gene>
    <name evidence="2" type="ORF">A3I39_01495</name>
</gene>
<dbReference type="EMBL" id="MGKW01000021">
    <property type="protein sequence ID" value="OGN33917.1"/>
    <property type="molecule type" value="Genomic_DNA"/>
</dbReference>
<reference evidence="2 3" key="1">
    <citation type="journal article" date="2016" name="Nat. Commun.">
        <title>Thousands of microbial genomes shed light on interconnected biogeochemical processes in an aquifer system.</title>
        <authorList>
            <person name="Anantharaman K."/>
            <person name="Brown C.T."/>
            <person name="Hug L.A."/>
            <person name="Sharon I."/>
            <person name="Castelle C.J."/>
            <person name="Probst A.J."/>
            <person name="Thomas B.C."/>
            <person name="Singh A."/>
            <person name="Wilkins M.J."/>
            <person name="Karaoz U."/>
            <person name="Brodie E.L."/>
            <person name="Williams K.H."/>
            <person name="Hubbard S.S."/>
            <person name="Banfield J.F."/>
        </authorList>
    </citation>
    <scope>NUCLEOTIDE SEQUENCE [LARGE SCALE GENOMIC DNA]</scope>
</reference>